<dbReference type="InterPro" id="IPR036388">
    <property type="entry name" value="WH-like_DNA-bd_sf"/>
</dbReference>
<protein>
    <submittedName>
        <fullName evidence="6">DeoR/GlpR family DNA-binding transcription regulator</fullName>
    </submittedName>
</protein>
<dbReference type="SMART" id="SM01134">
    <property type="entry name" value="DeoRC"/>
    <property type="match status" value="1"/>
</dbReference>
<name>A0AAE3R2S6_9BACT</name>
<accession>A0AAE3R2S6</accession>
<evidence type="ECO:0000256" key="3">
    <source>
        <dbReference type="ARBA" id="ARBA00023125"/>
    </source>
</evidence>
<dbReference type="PANTHER" id="PTHR30363:SF4">
    <property type="entry name" value="GLYCEROL-3-PHOSPHATE REGULON REPRESSOR"/>
    <property type="match status" value="1"/>
</dbReference>
<dbReference type="SUPFAM" id="SSF46785">
    <property type="entry name" value="Winged helix' DNA-binding domain"/>
    <property type="match status" value="1"/>
</dbReference>
<evidence type="ECO:0000313" key="6">
    <source>
        <dbReference type="EMBL" id="MDJ1499808.1"/>
    </source>
</evidence>
<dbReference type="GO" id="GO:0003700">
    <property type="term" value="F:DNA-binding transcription factor activity"/>
    <property type="evidence" value="ECO:0007669"/>
    <property type="project" value="InterPro"/>
</dbReference>
<evidence type="ECO:0000256" key="2">
    <source>
        <dbReference type="ARBA" id="ARBA00023015"/>
    </source>
</evidence>
<evidence type="ECO:0000256" key="4">
    <source>
        <dbReference type="ARBA" id="ARBA00023163"/>
    </source>
</evidence>
<dbReference type="AlphaFoldDB" id="A0AAE3R2S6"/>
<dbReference type="Gene3D" id="3.40.50.1360">
    <property type="match status" value="1"/>
</dbReference>
<dbReference type="SUPFAM" id="SSF100950">
    <property type="entry name" value="NagB/RpiA/CoA transferase-like"/>
    <property type="match status" value="1"/>
</dbReference>
<dbReference type="Proteomes" id="UP001232063">
    <property type="component" value="Unassembled WGS sequence"/>
</dbReference>
<evidence type="ECO:0000259" key="5">
    <source>
        <dbReference type="PROSITE" id="PS51000"/>
    </source>
</evidence>
<reference evidence="6" key="1">
    <citation type="submission" date="2023-05" db="EMBL/GenBank/DDBJ databases">
        <authorList>
            <person name="Zhang X."/>
        </authorList>
    </citation>
    <scope>NUCLEOTIDE SEQUENCE</scope>
    <source>
        <strain evidence="6">BD1B2-1</strain>
    </source>
</reference>
<keyword evidence="2" id="KW-0805">Transcription regulation</keyword>
<gene>
    <name evidence="6" type="ORF">QNI22_04080</name>
</gene>
<dbReference type="Pfam" id="PF08220">
    <property type="entry name" value="HTH_DeoR"/>
    <property type="match status" value="1"/>
</dbReference>
<proteinExistence type="predicted"/>
<dbReference type="PANTHER" id="PTHR30363">
    <property type="entry name" value="HTH-TYPE TRANSCRIPTIONAL REGULATOR SRLR-RELATED"/>
    <property type="match status" value="1"/>
</dbReference>
<keyword evidence="3 6" id="KW-0238">DNA-binding</keyword>
<keyword evidence="1" id="KW-0678">Repressor</keyword>
<evidence type="ECO:0000313" key="7">
    <source>
        <dbReference type="Proteomes" id="UP001232063"/>
    </source>
</evidence>
<feature type="domain" description="HTH deoR-type" evidence="5">
    <location>
        <begin position="3"/>
        <end position="58"/>
    </location>
</feature>
<dbReference type="InterPro" id="IPR037171">
    <property type="entry name" value="NagB/RpiA_transferase-like"/>
</dbReference>
<dbReference type="EMBL" id="JASJOU010000001">
    <property type="protein sequence ID" value="MDJ1499808.1"/>
    <property type="molecule type" value="Genomic_DNA"/>
</dbReference>
<dbReference type="InterPro" id="IPR014036">
    <property type="entry name" value="DeoR-like_C"/>
</dbReference>
<dbReference type="InterPro" id="IPR050313">
    <property type="entry name" value="Carb_Metab_HTH_regulators"/>
</dbReference>
<dbReference type="InterPro" id="IPR036390">
    <property type="entry name" value="WH_DNA-bd_sf"/>
</dbReference>
<sequence>MLKEERHQYILQKLLENRKVVSLELQKELQVSDDTIRRDLQELADIGLIKKVHGGAIPKPKLPYDVNERLHISQTEKQIIAEKAIDLFSNDQVIVLDNGTTNLLVAKLLPTTLKATIFTNSLLIAQELVTHPEVETIMLGGKIFKQAQAAVGIETIESLAMIRADWCLIGVCSIHPEIGVTSQSREESQVKRKMVEVSQKIIATATYDKMNTAENFLVCPTEHLDILLTDDRIDKALLKQYEEMDIHIL</sequence>
<evidence type="ECO:0000256" key="1">
    <source>
        <dbReference type="ARBA" id="ARBA00022491"/>
    </source>
</evidence>
<dbReference type="InterPro" id="IPR018356">
    <property type="entry name" value="Tscrpt_reg_HTH_DeoR_CS"/>
</dbReference>
<dbReference type="PROSITE" id="PS51000">
    <property type="entry name" value="HTH_DEOR_2"/>
    <property type="match status" value="1"/>
</dbReference>
<dbReference type="Pfam" id="PF00455">
    <property type="entry name" value="DeoRC"/>
    <property type="match status" value="1"/>
</dbReference>
<comment type="caution">
    <text evidence="6">The sequence shown here is derived from an EMBL/GenBank/DDBJ whole genome shotgun (WGS) entry which is preliminary data.</text>
</comment>
<dbReference type="SMART" id="SM00420">
    <property type="entry name" value="HTH_DEOR"/>
    <property type="match status" value="1"/>
</dbReference>
<dbReference type="Gene3D" id="1.10.10.10">
    <property type="entry name" value="Winged helix-like DNA-binding domain superfamily/Winged helix DNA-binding domain"/>
    <property type="match status" value="1"/>
</dbReference>
<keyword evidence="7" id="KW-1185">Reference proteome</keyword>
<dbReference type="PRINTS" id="PR00037">
    <property type="entry name" value="HTHLACR"/>
</dbReference>
<dbReference type="RefSeq" id="WP_314509359.1">
    <property type="nucleotide sequence ID" value="NZ_JASJOU010000001.1"/>
</dbReference>
<dbReference type="GO" id="GO:0003677">
    <property type="term" value="F:DNA binding"/>
    <property type="evidence" value="ECO:0007669"/>
    <property type="project" value="UniProtKB-KW"/>
</dbReference>
<keyword evidence="4" id="KW-0804">Transcription</keyword>
<organism evidence="6 7">
    <name type="scientific">Xanthocytophaga agilis</name>
    <dbReference type="NCBI Taxonomy" id="3048010"/>
    <lineage>
        <taxon>Bacteria</taxon>
        <taxon>Pseudomonadati</taxon>
        <taxon>Bacteroidota</taxon>
        <taxon>Cytophagia</taxon>
        <taxon>Cytophagales</taxon>
        <taxon>Rhodocytophagaceae</taxon>
        <taxon>Xanthocytophaga</taxon>
    </lineage>
</organism>
<dbReference type="InterPro" id="IPR001034">
    <property type="entry name" value="DeoR_HTH"/>
</dbReference>
<dbReference type="PROSITE" id="PS00894">
    <property type="entry name" value="HTH_DEOR_1"/>
    <property type="match status" value="1"/>
</dbReference>